<dbReference type="GO" id="GO:0005829">
    <property type="term" value="C:cytosol"/>
    <property type="evidence" value="ECO:0007669"/>
    <property type="project" value="TreeGrafter"/>
</dbReference>
<dbReference type="GO" id="GO:0008483">
    <property type="term" value="F:transaminase activity"/>
    <property type="evidence" value="ECO:0007669"/>
    <property type="project" value="UniProtKB-KW"/>
</dbReference>
<proteinExistence type="inferred from homology"/>
<dbReference type="GO" id="GO:0019464">
    <property type="term" value="P:glycine decarboxylation via glycine cleavage system"/>
    <property type="evidence" value="ECO:0007669"/>
    <property type="project" value="UniProtKB-UniRule"/>
</dbReference>
<evidence type="ECO:0000259" key="10">
    <source>
        <dbReference type="Pfam" id="PF08669"/>
    </source>
</evidence>
<dbReference type="EMBL" id="AP021858">
    <property type="protein sequence ID" value="BBO24750.1"/>
    <property type="molecule type" value="Genomic_DNA"/>
</dbReference>
<organism evidence="11 12">
    <name type="scientific">Candidatus Nitrosymbiomonas proteolyticus</name>
    <dbReference type="NCBI Taxonomy" id="2608984"/>
    <lineage>
        <taxon>Bacteria</taxon>
        <taxon>Bacillati</taxon>
        <taxon>Armatimonadota</taxon>
        <taxon>Armatimonadota incertae sedis</taxon>
        <taxon>Candidatus Nitrosymbiomonas</taxon>
    </lineage>
</organism>
<dbReference type="FunFam" id="3.30.70.1400:FF:000001">
    <property type="entry name" value="Aminomethyltransferase"/>
    <property type="match status" value="1"/>
</dbReference>
<evidence type="ECO:0000256" key="8">
    <source>
        <dbReference type="PIRSR" id="PIRSR006487-1"/>
    </source>
</evidence>
<dbReference type="Gene3D" id="2.40.30.110">
    <property type="entry name" value="Aminomethyltransferase beta-barrel domains"/>
    <property type="match status" value="1"/>
</dbReference>
<dbReference type="NCBIfam" id="TIGR00528">
    <property type="entry name" value="gcvT"/>
    <property type="match status" value="1"/>
</dbReference>
<dbReference type="InterPro" id="IPR013977">
    <property type="entry name" value="GcvT_C"/>
</dbReference>
<dbReference type="KEGG" id="npy:NPRO_23450"/>
<keyword evidence="4 7" id="KW-0808">Transferase</keyword>
<evidence type="ECO:0000256" key="2">
    <source>
        <dbReference type="ARBA" id="ARBA00012616"/>
    </source>
</evidence>
<dbReference type="Gene3D" id="3.30.70.1400">
    <property type="entry name" value="Aminomethyltransferase beta-barrel domains"/>
    <property type="match status" value="1"/>
</dbReference>
<sequence length="359" mass="38336">MSETILRTPLHGSHVALGGKMVPFAGYDMPVQYQGIIAETLAVRNGAGMFDVSHMARLELRGERALEFVEWMTTNDVSKLGDGAGQYSLLPNDRGGCVDDIILYRVSGEFFRMVVNAANHAKDVAWLRAHNSYGVEIQDRTDETAMIAVQGPQAANLLAGMSSDPNALLSASLFGLVEAEIGGVRCLAPRSGYTGEDGFELICAADDGPKLWEQLRGVGVVPCGLGARDTLRVEAGLPLYGHELSDDLSPIAAGLGWVISKTKPFLGGDLIAQARAEGTPRKIFGLVLDSKRLLQPEMPVWVAGSEVGRITSGVYSPTLGRSIAFALLDSSVALDSPCEVGVRGKLEPGKIVGKRFLKR</sequence>
<dbReference type="Gene3D" id="4.10.1250.10">
    <property type="entry name" value="Aminomethyltransferase fragment"/>
    <property type="match status" value="1"/>
</dbReference>
<dbReference type="InterPro" id="IPR028896">
    <property type="entry name" value="GcvT/YgfZ/DmdA"/>
</dbReference>
<dbReference type="Gene3D" id="3.30.1360.120">
    <property type="entry name" value="Probable tRNA modification gtpase trme, domain 1"/>
    <property type="match status" value="1"/>
</dbReference>
<dbReference type="InterPro" id="IPR006223">
    <property type="entry name" value="GcvT"/>
</dbReference>
<comment type="similarity">
    <text evidence="1 7">Belongs to the GcvT family.</text>
</comment>
<dbReference type="InterPro" id="IPR006222">
    <property type="entry name" value="GCVT_N"/>
</dbReference>
<accession>A0A809RBB7</accession>
<feature type="domain" description="Aminomethyltransferase C-terminal" evidence="10">
    <location>
        <begin position="281"/>
        <end position="357"/>
    </location>
</feature>
<protein>
    <recommendedName>
        <fullName evidence="2 7">Aminomethyltransferase</fullName>
        <ecNumber evidence="2 7">2.1.2.10</ecNumber>
    </recommendedName>
    <alternativeName>
        <fullName evidence="5 7">Glycine cleavage system T protein</fullName>
    </alternativeName>
</protein>
<keyword evidence="3 7" id="KW-0032">Aminotransferase</keyword>
<comment type="catalytic activity">
    <reaction evidence="6 7">
        <text>N(6)-[(R)-S(8)-aminomethyldihydrolipoyl]-L-lysyl-[protein] + (6S)-5,6,7,8-tetrahydrofolate = N(6)-[(R)-dihydrolipoyl]-L-lysyl-[protein] + (6R)-5,10-methylene-5,6,7,8-tetrahydrofolate + NH4(+)</text>
        <dbReference type="Rhea" id="RHEA:16945"/>
        <dbReference type="Rhea" id="RHEA-COMP:10475"/>
        <dbReference type="Rhea" id="RHEA-COMP:10492"/>
        <dbReference type="ChEBI" id="CHEBI:15636"/>
        <dbReference type="ChEBI" id="CHEBI:28938"/>
        <dbReference type="ChEBI" id="CHEBI:57453"/>
        <dbReference type="ChEBI" id="CHEBI:83100"/>
        <dbReference type="ChEBI" id="CHEBI:83143"/>
        <dbReference type="EC" id="2.1.2.10"/>
    </reaction>
</comment>
<evidence type="ECO:0000256" key="6">
    <source>
        <dbReference type="ARBA" id="ARBA00047665"/>
    </source>
</evidence>
<evidence type="ECO:0000256" key="7">
    <source>
        <dbReference type="HAMAP-Rule" id="MF_00259"/>
    </source>
</evidence>
<dbReference type="InterPro" id="IPR029043">
    <property type="entry name" value="GcvT/YgfZ_C"/>
</dbReference>
<dbReference type="InterPro" id="IPR027266">
    <property type="entry name" value="TrmE/GcvT-like"/>
</dbReference>
<dbReference type="GO" id="GO:0032259">
    <property type="term" value="P:methylation"/>
    <property type="evidence" value="ECO:0007669"/>
    <property type="project" value="UniProtKB-KW"/>
</dbReference>
<comment type="function">
    <text evidence="7">The glycine cleavage system catalyzes the degradation of glycine.</text>
</comment>
<dbReference type="PIRSF" id="PIRSF006487">
    <property type="entry name" value="GcvT"/>
    <property type="match status" value="1"/>
</dbReference>
<evidence type="ECO:0000313" key="12">
    <source>
        <dbReference type="Proteomes" id="UP000662873"/>
    </source>
</evidence>
<evidence type="ECO:0000256" key="5">
    <source>
        <dbReference type="ARBA" id="ARBA00031395"/>
    </source>
</evidence>
<dbReference type="AlphaFoldDB" id="A0A809RBB7"/>
<feature type="binding site" evidence="8">
    <location>
        <position position="200"/>
    </location>
    <ligand>
        <name>substrate</name>
    </ligand>
</feature>
<dbReference type="HAMAP" id="MF_00259">
    <property type="entry name" value="GcvT"/>
    <property type="match status" value="1"/>
</dbReference>
<dbReference type="PANTHER" id="PTHR43757">
    <property type="entry name" value="AMINOMETHYLTRANSFERASE"/>
    <property type="match status" value="1"/>
</dbReference>
<dbReference type="PANTHER" id="PTHR43757:SF2">
    <property type="entry name" value="AMINOMETHYLTRANSFERASE, MITOCHONDRIAL"/>
    <property type="match status" value="1"/>
</dbReference>
<comment type="subunit">
    <text evidence="7">The glycine cleavage system is composed of four proteins: P, T, L and H.</text>
</comment>
<dbReference type="NCBIfam" id="NF001567">
    <property type="entry name" value="PRK00389.1"/>
    <property type="match status" value="1"/>
</dbReference>
<feature type="domain" description="GCVT N-terminal" evidence="9">
    <location>
        <begin position="10"/>
        <end position="263"/>
    </location>
</feature>
<dbReference type="Proteomes" id="UP000662873">
    <property type="component" value="Chromosome"/>
</dbReference>
<evidence type="ECO:0000256" key="1">
    <source>
        <dbReference type="ARBA" id="ARBA00008609"/>
    </source>
</evidence>
<name>A0A809RBB7_9BACT</name>
<evidence type="ECO:0000256" key="3">
    <source>
        <dbReference type="ARBA" id="ARBA00022576"/>
    </source>
</evidence>
<dbReference type="SUPFAM" id="SSF103025">
    <property type="entry name" value="Folate-binding domain"/>
    <property type="match status" value="1"/>
</dbReference>
<evidence type="ECO:0000259" key="9">
    <source>
        <dbReference type="Pfam" id="PF01571"/>
    </source>
</evidence>
<dbReference type="GO" id="GO:0005960">
    <property type="term" value="C:glycine cleavage complex"/>
    <property type="evidence" value="ECO:0007669"/>
    <property type="project" value="InterPro"/>
</dbReference>
<dbReference type="GO" id="GO:0008168">
    <property type="term" value="F:methyltransferase activity"/>
    <property type="evidence" value="ECO:0007669"/>
    <property type="project" value="UniProtKB-KW"/>
</dbReference>
<dbReference type="Pfam" id="PF08669">
    <property type="entry name" value="GCV_T_C"/>
    <property type="match status" value="1"/>
</dbReference>
<dbReference type="InterPro" id="IPR022903">
    <property type="entry name" value="GcvT_bac"/>
</dbReference>
<dbReference type="EC" id="2.1.2.10" evidence="2 7"/>
<dbReference type="Pfam" id="PF01571">
    <property type="entry name" value="GCV_T"/>
    <property type="match status" value="1"/>
</dbReference>
<evidence type="ECO:0000313" key="11">
    <source>
        <dbReference type="EMBL" id="BBO24750.1"/>
    </source>
</evidence>
<dbReference type="GO" id="GO:0004047">
    <property type="term" value="F:aminomethyltransferase activity"/>
    <property type="evidence" value="ECO:0007669"/>
    <property type="project" value="UniProtKB-UniRule"/>
</dbReference>
<evidence type="ECO:0000256" key="4">
    <source>
        <dbReference type="ARBA" id="ARBA00022679"/>
    </source>
</evidence>
<keyword evidence="11" id="KW-0489">Methyltransferase</keyword>
<reference evidence="11" key="1">
    <citation type="journal article" name="DNA Res.">
        <title>The physiological potential of anammox bacteria as revealed by their core genome structure.</title>
        <authorList>
            <person name="Okubo T."/>
            <person name="Toyoda A."/>
            <person name="Fukuhara K."/>
            <person name="Uchiyama I."/>
            <person name="Harigaya Y."/>
            <person name="Kuroiwa M."/>
            <person name="Suzuki T."/>
            <person name="Murakami Y."/>
            <person name="Suwa Y."/>
            <person name="Takami H."/>
        </authorList>
    </citation>
    <scope>NUCLEOTIDE SEQUENCE</scope>
    <source>
        <strain evidence="11">317325-2</strain>
    </source>
</reference>
<dbReference type="SUPFAM" id="SSF101790">
    <property type="entry name" value="Aminomethyltransferase beta-barrel domain"/>
    <property type="match status" value="1"/>
</dbReference>
<gene>
    <name evidence="7" type="primary">gcvT</name>
    <name evidence="11" type="ORF">NPRO_23450</name>
</gene>